<dbReference type="PANTHER" id="PTHR43363">
    <property type="entry name" value="HYPOXANTHINE PHOSPHORIBOSYLTRANSFERASE"/>
    <property type="match status" value="1"/>
</dbReference>
<dbReference type="STRING" id="1798482.A2763_02795"/>
<sequence length="151" mass="16823">MEQPTKAISWNEIEELAQELADAIRASGFNPDYLFGIAVGGLVPLALLSRALKVKNVVTISAHAYEFDSTKRGELVVTHMPAIDVQGKKVLLIDEIADSGETLTHLARLLRERCNIGELKTATLVVHQEHCKSRPDFFVLATDQWVVFPWE</sequence>
<keyword evidence="2" id="KW-0808">Transferase</keyword>
<proteinExistence type="predicted"/>
<organism evidence="4 5">
    <name type="scientific">Candidatus Kaiserbacteria bacterium RIFCSPHIGHO2_01_FULL_54_36</name>
    <dbReference type="NCBI Taxonomy" id="1798482"/>
    <lineage>
        <taxon>Bacteria</taxon>
        <taxon>Candidatus Kaiseribacteriota</taxon>
    </lineage>
</organism>
<evidence type="ECO:0000313" key="5">
    <source>
        <dbReference type="Proteomes" id="UP000178370"/>
    </source>
</evidence>
<dbReference type="Gene3D" id="3.40.50.2020">
    <property type="match status" value="1"/>
</dbReference>
<evidence type="ECO:0000256" key="1">
    <source>
        <dbReference type="ARBA" id="ARBA00022676"/>
    </source>
</evidence>
<dbReference type="CDD" id="cd06223">
    <property type="entry name" value="PRTases_typeI"/>
    <property type="match status" value="1"/>
</dbReference>
<dbReference type="EMBL" id="MFKV01000005">
    <property type="protein sequence ID" value="OGG50937.1"/>
    <property type="molecule type" value="Genomic_DNA"/>
</dbReference>
<evidence type="ECO:0000259" key="3">
    <source>
        <dbReference type="Pfam" id="PF00156"/>
    </source>
</evidence>
<gene>
    <name evidence="4" type="ORF">A2763_02795</name>
</gene>
<evidence type="ECO:0000313" key="4">
    <source>
        <dbReference type="EMBL" id="OGG50937.1"/>
    </source>
</evidence>
<comment type="caution">
    <text evidence="4">The sequence shown here is derived from an EMBL/GenBank/DDBJ whole genome shotgun (WGS) entry which is preliminary data.</text>
</comment>
<dbReference type="Pfam" id="PF00156">
    <property type="entry name" value="Pribosyltran"/>
    <property type="match status" value="1"/>
</dbReference>
<feature type="domain" description="Phosphoribosyltransferase" evidence="3">
    <location>
        <begin position="10"/>
        <end position="150"/>
    </location>
</feature>
<dbReference type="AlphaFoldDB" id="A0A1F6CPA6"/>
<dbReference type="SUPFAM" id="SSF53271">
    <property type="entry name" value="PRTase-like"/>
    <property type="match status" value="1"/>
</dbReference>
<dbReference type="PANTHER" id="PTHR43363:SF2">
    <property type="entry name" value="PHOSPHORIBOSYLTRANSFERASE"/>
    <property type="match status" value="1"/>
</dbReference>
<name>A0A1F6CPA6_9BACT</name>
<dbReference type="GO" id="GO:0016757">
    <property type="term" value="F:glycosyltransferase activity"/>
    <property type="evidence" value="ECO:0007669"/>
    <property type="project" value="UniProtKB-KW"/>
</dbReference>
<dbReference type="InterPro" id="IPR029057">
    <property type="entry name" value="PRTase-like"/>
</dbReference>
<protein>
    <recommendedName>
        <fullName evidence="3">Phosphoribosyltransferase domain-containing protein</fullName>
    </recommendedName>
</protein>
<keyword evidence="1" id="KW-0328">Glycosyltransferase</keyword>
<evidence type="ECO:0000256" key="2">
    <source>
        <dbReference type="ARBA" id="ARBA00022679"/>
    </source>
</evidence>
<dbReference type="Proteomes" id="UP000178370">
    <property type="component" value="Unassembled WGS sequence"/>
</dbReference>
<dbReference type="InterPro" id="IPR000836">
    <property type="entry name" value="PRTase_dom"/>
</dbReference>
<reference evidence="4 5" key="1">
    <citation type="journal article" date="2016" name="Nat. Commun.">
        <title>Thousands of microbial genomes shed light on interconnected biogeochemical processes in an aquifer system.</title>
        <authorList>
            <person name="Anantharaman K."/>
            <person name="Brown C.T."/>
            <person name="Hug L.A."/>
            <person name="Sharon I."/>
            <person name="Castelle C.J."/>
            <person name="Probst A.J."/>
            <person name="Thomas B.C."/>
            <person name="Singh A."/>
            <person name="Wilkins M.J."/>
            <person name="Karaoz U."/>
            <person name="Brodie E.L."/>
            <person name="Williams K.H."/>
            <person name="Hubbard S.S."/>
            <person name="Banfield J.F."/>
        </authorList>
    </citation>
    <scope>NUCLEOTIDE SEQUENCE [LARGE SCALE GENOMIC DNA]</scope>
</reference>
<accession>A0A1F6CPA6</accession>